<dbReference type="PANTHER" id="PTHR33064:SF37">
    <property type="entry name" value="RIBONUCLEASE H"/>
    <property type="match status" value="1"/>
</dbReference>
<dbReference type="InterPro" id="IPR043128">
    <property type="entry name" value="Rev_trsase/Diguanyl_cyclase"/>
</dbReference>
<dbReference type="InterPro" id="IPR043502">
    <property type="entry name" value="DNA/RNA_pol_sf"/>
</dbReference>
<accession>A0A225WFG9</accession>
<proteinExistence type="predicted"/>
<sequence>MIDYRPVNVLTVPIADTGAELTSSTENVDGAYGFAGFDMPSGFSQLPLDDDSQEIMIFIANDGVWTPCRVQQGAAAVPLHFQNQMNVAFAGMLYSELLIWIDDIPPYARTPRDFVGILRQFLIRVRERRLKLSVVKRFIFRKEAKWFGRIFSGTDISHDAERQWTS</sequence>
<protein>
    <submittedName>
        <fullName evidence="2">Retrovirus-related Pol Polyprotein from transposon 301</fullName>
    </submittedName>
</protein>
<organism evidence="2 3">
    <name type="scientific">Phytophthora megakarya</name>
    <dbReference type="NCBI Taxonomy" id="4795"/>
    <lineage>
        <taxon>Eukaryota</taxon>
        <taxon>Sar</taxon>
        <taxon>Stramenopiles</taxon>
        <taxon>Oomycota</taxon>
        <taxon>Peronosporomycetes</taxon>
        <taxon>Peronosporales</taxon>
        <taxon>Peronosporaceae</taxon>
        <taxon>Phytophthora</taxon>
    </lineage>
</organism>
<dbReference type="Pfam" id="PF00078">
    <property type="entry name" value="RVT_1"/>
    <property type="match status" value="1"/>
</dbReference>
<evidence type="ECO:0000259" key="1">
    <source>
        <dbReference type="Pfam" id="PF00078"/>
    </source>
</evidence>
<comment type="caution">
    <text evidence="2">The sequence shown here is derived from an EMBL/GenBank/DDBJ whole genome shotgun (WGS) entry which is preliminary data.</text>
</comment>
<dbReference type="OrthoDB" id="91026at2759"/>
<dbReference type="SUPFAM" id="SSF56672">
    <property type="entry name" value="DNA/RNA polymerases"/>
    <property type="match status" value="1"/>
</dbReference>
<dbReference type="STRING" id="4795.A0A225WFG9"/>
<name>A0A225WFG9_9STRA</name>
<reference evidence="3" key="1">
    <citation type="submission" date="2017-03" db="EMBL/GenBank/DDBJ databases">
        <title>Phytopthora megakarya and P. palmivora, two closely related causual agents of cacao black pod achieved similar genome size and gene model numbers by different mechanisms.</title>
        <authorList>
            <person name="Ali S."/>
            <person name="Shao J."/>
            <person name="Larry D.J."/>
            <person name="Kronmiller B."/>
            <person name="Shen D."/>
            <person name="Strem M.D."/>
            <person name="Melnick R.L."/>
            <person name="Guiltinan M.J."/>
            <person name="Tyler B.M."/>
            <person name="Meinhardt L.W."/>
            <person name="Bailey B.A."/>
        </authorList>
    </citation>
    <scope>NUCLEOTIDE SEQUENCE [LARGE SCALE GENOMIC DNA]</scope>
    <source>
        <strain evidence="3">zdho120</strain>
    </source>
</reference>
<dbReference type="Gene3D" id="3.30.70.270">
    <property type="match status" value="1"/>
</dbReference>
<keyword evidence="3" id="KW-1185">Reference proteome</keyword>
<gene>
    <name evidence="2" type="ORF">PHMEG_00010433</name>
</gene>
<feature type="domain" description="Reverse transcriptase" evidence="1">
    <location>
        <begin position="11"/>
        <end position="148"/>
    </location>
</feature>
<dbReference type="EMBL" id="NBNE01001041">
    <property type="protein sequence ID" value="OWZ15859.1"/>
    <property type="molecule type" value="Genomic_DNA"/>
</dbReference>
<dbReference type="InterPro" id="IPR000477">
    <property type="entry name" value="RT_dom"/>
</dbReference>
<evidence type="ECO:0000313" key="2">
    <source>
        <dbReference type="EMBL" id="OWZ15859.1"/>
    </source>
</evidence>
<dbReference type="Gene3D" id="3.10.10.10">
    <property type="entry name" value="HIV Type 1 Reverse Transcriptase, subunit A, domain 1"/>
    <property type="match status" value="1"/>
</dbReference>
<dbReference type="AlphaFoldDB" id="A0A225WFG9"/>
<dbReference type="PANTHER" id="PTHR33064">
    <property type="entry name" value="POL PROTEIN"/>
    <property type="match status" value="1"/>
</dbReference>
<evidence type="ECO:0000313" key="3">
    <source>
        <dbReference type="Proteomes" id="UP000198211"/>
    </source>
</evidence>
<dbReference type="Proteomes" id="UP000198211">
    <property type="component" value="Unassembled WGS sequence"/>
</dbReference>
<dbReference type="InterPro" id="IPR051320">
    <property type="entry name" value="Viral_Replic_Matur_Polypro"/>
</dbReference>